<feature type="compositionally biased region" description="Low complexity" evidence="1">
    <location>
        <begin position="45"/>
        <end position="62"/>
    </location>
</feature>
<dbReference type="CDD" id="cd05379">
    <property type="entry name" value="CAP_bacterial"/>
    <property type="match status" value="1"/>
</dbReference>
<sequence length="226" mass="25325">MSTLTSKKTSTQTVTKNGITVETETTVEKTAEPTGKITKVTTIVETTKNQDGSTSTKTTTSTEIKQVDPTSKEMNLESDSDENEENNNIEEVVMIPFDENEKKNVDDFFRLTNEHRQKNGKEPLKLDDILCSLCKEHNDRMISGEIPLGHDGFSDRVKRIRNSMANAENICSCSEQPNPMNVLLDQFINDPPHNKNLLDDFNSVGISVGQNSKGNWYLTQILAKIQ</sequence>
<dbReference type="SUPFAM" id="SSF55797">
    <property type="entry name" value="PR-1-like"/>
    <property type="match status" value="1"/>
</dbReference>
<dbReference type="Pfam" id="PF00188">
    <property type="entry name" value="CAP"/>
    <property type="match status" value="1"/>
</dbReference>
<comment type="caution">
    <text evidence="3">The sequence shown here is derived from an EMBL/GenBank/DDBJ whole genome shotgun (WGS) entry which is preliminary data.</text>
</comment>
<proteinExistence type="predicted"/>
<accession>A0ABR2HH44</accession>
<organism evidence="3 4">
    <name type="scientific">Tritrichomonas musculus</name>
    <dbReference type="NCBI Taxonomy" id="1915356"/>
    <lineage>
        <taxon>Eukaryota</taxon>
        <taxon>Metamonada</taxon>
        <taxon>Parabasalia</taxon>
        <taxon>Tritrichomonadida</taxon>
        <taxon>Tritrichomonadidae</taxon>
        <taxon>Tritrichomonas</taxon>
    </lineage>
</organism>
<feature type="domain" description="SCP" evidence="2">
    <location>
        <begin position="110"/>
        <end position="220"/>
    </location>
</feature>
<name>A0ABR2HH44_9EUKA</name>
<keyword evidence="4" id="KW-1185">Reference proteome</keyword>
<dbReference type="InterPro" id="IPR035940">
    <property type="entry name" value="CAP_sf"/>
</dbReference>
<evidence type="ECO:0000313" key="3">
    <source>
        <dbReference type="EMBL" id="KAK8846423.1"/>
    </source>
</evidence>
<dbReference type="PANTHER" id="PTHR31157:SF1">
    <property type="entry name" value="SCP DOMAIN-CONTAINING PROTEIN"/>
    <property type="match status" value="1"/>
</dbReference>
<feature type="region of interest" description="Disordered" evidence="1">
    <location>
        <begin position="45"/>
        <end position="85"/>
    </location>
</feature>
<protein>
    <recommendedName>
        <fullName evidence="2">SCP domain-containing protein</fullName>
    </recommendedName>
</protein>
<feature type="compositionally biased region" description="Acidic residues" evidence="1">
    <location>
        <begin position="76"/>
        <end position="85"/>
    </location>
</feature>
<dbReference type="Proteomes" id="UP001470230">
    <property type="component" value="Unassembled WGS sequence"/>
</dbReference>
<dbReference type="InterPro" id="IPR014044">
    <property type="entry name" value="CAP_dom"/>
</dbReference>
<dbReference type="Gene3D" id="3.40.33.10">
    <property type="entry name" value="CAP"/>
    <property type="match status" value="1"/>
</dbReference>
<evidence type="ECO:0000256" key="1">
    <source>
        <dbReference type="SAM" id="MobiDB-lite"/>
    </source>
</evidence>
<dbReference type="EMBL" id="JAPFFF010000029">
    <property type="protein sequence ID" value="KAK8846423.1"/>
    <property type="molecule type" value="Genomic_DNA"/>
</dbReference>
<evidence type="ECO:0000259" key="2">
    <source>
        <dbReference type="Pfam" id="PF00188"/>
    </source>
</evidence>
<dbReference type="PANTHER" id="PTHR31157">
    <property type="entry name" value="SCP DOMAIN-CONTAINING PROTEIN"/>
    <property type="match status" value="1"/>
</dbReference>
<gene>
    <name evidence="3" type="ORF">M9Y10_020442</name>
</gene>
<evidence type="ECO:0000313" key="4">
    <source>
        <dbReference type="Proteomes" id="UP001470230"/>
    </source>
</evidence>
<reference evidence="3 4" key="1">
    <citation type="submission" date="2024-04" db="EMBL/GenBank/DDBJ databases">
        <title>Tritrichomonas musculus Genome.</title>
        <authorList>
            <person name="Alves-Ferreira E."/>
            <person name="Grigg M."/>
            <person name="Lorenzi H."/>
            <person name="Galac M."/>
        </authorList>
    </citation>
    <scope>NUCLEOTIDE SEQUENCE [LARGE SCALE GENOMIC DNA]</scope>
    <source>
        <strain evidence="3 4">EAF2021</strain>
    </source>
</reference>